<feature type="chain" id="PRO_5047057787" evidence="2">
    <location>
        <begin position="26"/>
        <end position="451"/>
    </location>
</feature>
<feature type="compositionally biased region" description="Low complexity" evidence="1">
    <location>
        <begin position="29"/>
        <end position="60"/>
    </location>
</feature>
<gene>
    <name evidence="3" type="ORF">POL58_34605</name>
</gene>
<name>A0ABT5BIZ6_9BACT</name>
<keyword evidence="4" id="KW-1185">Reference proteome</keyword>
<accession>A0ABT5BIZ6</accession>
<feature type="region of interest" description="Disordered" evidence="1">
    <location>
        <begin position="20"/>
        <end position="93"/>
    </location>
</feature>
<protein>
    <submittedName>
        <fullName evidence="3">Uncharacterized protein</fullName>
    </submittedName>
</protein>
<reference evidence="3 4" key="1">
    <citation type="submission" date="2022-11" db="EMBL/GenBank/DDBJ databases">
        <title>Minimal conservation of predation-associated metabolite biosynthetic gene clusters underscores biosynthetic potential of Myxococcota including descriptions for ten novel species: Archangium lansinium sp. nov., Myxococcus landrumus sp. nov., Nannocystis bai.</title>
        <authorList>
            <person name="Ahearne A."/>
            <person name="Stevens C."/>
            <person name="Dowd S."/>
        </authorList>
    </citation>
    <scope>NUCLEOTIDE SEQUENCE [LARGE SCALE GENOMIC DNA]</scope>
    <source>
        <strain evidence="3 4">NCELM</strain>
    </source>
</reference>
<comment type="caution">
    <text evidence="3">The sequence shown here is derived from an EMBL/GenBank/DDBJ whole genome shotgun (WGS) entry which is preliminary data.</text>
</comment>
<proteinExistence type="predicted"/>
<dbReference type="Proteomes" id="UP001217838">
    <property type="component" value="Unassembled WGS sequence"/>
</dbReference>
<evidence type="ECO:0000313" key="3">
    <source>
        <dbReference type="EMBL" id="MDC0672936.1"/>
    </source>
</evidence>
<organism evidence="3 4">
    <name type="scientific">Nannocystis radixulma</name>
    <dbReference type="NCBI Taxonomy" id="2995305"/>
    <lineage>
        <taxon>Bacteria</taxon>
        <taxon>Pseudomonadati</taxon>
        <taxon>Myxococcota</taxon>
        <taxon>Polyangia</taxon>
        <taxon>Nannocystales</taxon>
        <taxon>Nannocystaceae</taxon>
        <taxon>Nannocystis</taxon>
    </lineage>
</organism>
<keyword evidence="2" id="KW-0732">Signal</keyword>
<evidence type="ECO:0000256" key="1">
    <source>
        <dbReference type="SAM" id="MobiDB-lite"/>
    </source>
</evidence>
<dbReference type="EMBL" id="JAQNDN010000020">
    <property type="protein sequence ID" value="MDC0672936.1"/>
    <property type="molecule type" value="Genomic_DNA"/>
</dbReference>
<dbReference type="RefSeq" id="WP_272005173.1">
    <property type="nucleotide sequence ID" value="NZ_JAQNDN010000020.1"/>
</dbReference>
<evidence type="ECO:0000313" key="4">
    <source>
        <dbReference type="Proteomes" id="UP001217838"/>
    </source>
</evidence>
<evidence type="ECO:0000256" key="2">
    <source>
        <dbReference type="SAM" id="SignalP"/>
    </source>
</evidence>
<sequence length="451" mass="46620">MSSHSVSRGCLVVVLGSLACGPSTHQTGTDTNQTITDADTTSTDGTTSQQPDPTTGQPPGETMMTDPLPDTSTGEPPDSTGGEPVDCPKGQNPFTARWATLIDQPEFNGWGAEWITATADGRIAVLGSFRTEDLQRGYGVTLLSKDGEPLGTHLAPFKSTSPVLSGIAPAGADGLVVLGGWLADTPMAPFLGRFAGDGSFAEEVALGLPHDVWDARLGMLDTPVLFGRNVIDGMGSAVGTKIAPDGVSSSWTTVVDAALDGLPRAIATDAGGQVLFVSGRDFASDDVIQMQVVDSAGALVWSRTIEEEFFGGVRDAVAFPGGWAVLRGAGGNGWPVRLLAVAAADGATLWDSEVAAVNEDGPPMALRVHLIGEHLTVPVVRTLDFENLDGPHTVAAHRVALDGAPFDVSPLWEGTLPNSMFGVESTVGACGELVTMSMGTTGWARIGGYVP</sequence>
<feature type="signal peptide" evidence="2">
    <location>
        <begin position="1"/>
        <end position="25"/>
    </location>
</feature>